<keyword evidence="3" id="KW-0540">Nuclease</keyword>
<dbReference type="Pfam" id="PF08722">
    <property type="entry name" value="Tn7_TnsA-like_N"/>
    <property type="match status" value="1"/>
</dbReference>
<evidence type="ECO:0000313" key="3">
    <source>
        <dbReference type="EMBL" id="QPS03662.1"/>
    </source>
</evidence>
<keyword evidence="3" id="KW-0255">Endonuclease</keyword>
<feature type="domain" description="TnsA endonuclease C-terminal" evidence="1">
    <location>
        <begin position="143"/>
        <end position="214"/>
    </location>
</feature>
<dbReference type="InterPro" id="IPR014833">
    <property type="entry name" value="TnsA_N"/>
</dbReference>
<dbReference type="Proteomes" id="UP000595107">
    <property type="component" value="Chromosome"/>
</dbReference>
<evidence type="ECO:0000259" key="2">
    <source>
        <dbReference type="Pfam" id="PF08722"/>
    </source>
</evidence>
<keyword evidence="3" id="KW-0378">Hydrolase</keyword>
<dbReference type="AlphaFoldDB" id="A0A380U9H1"/>
<dbReference type="EMBL" id="UFRV01000006">
    <property type="protein sequence ID" value="SUT99140.1"/>
    <property type="molecule type" value="Genomic_DNA"/>
</dbReference>
<dbReference type="InterPro" id="IPR011856">
    <property type="entry name" value="tRNA_endonuc-like_dom_sf"/>
</dbReference>
<dbReference type="Proteomes" id="UP000254227">
    <property type="component" value="Unassembled WGS sequence"/>
</dbReference>
<dbReference type="Pfam" id="PF08721">
    <property type="entry name" value="Tn7_Tnp_TnsA_C"/>
    <property type="match status" value="1"/>
</dbReference>
<evidence type="ECO:0000259" key="1">
    <source>
        <dbReference type="Pfam" id="PF08721"/>
    </source>
</evidence>
<reference evidence="3 6" key="2">
    <citation type="submission" date="2020-12" db="EMBL/GenBank/DDBJ databases">
        <title>FDA dAtabase for Regulatory Grade micrObial Sequences (FDA-ARGOS): Supporting development and validation of Infectious Disease Dx tests.</title>
        <authorList>
            <person name="Sproer C."/>
            <person name="Gronow S."/>
            <person name="Severitt S."/>
            <person name="Schroder I."/>
            <person name="Tallon L."/>
            <person name="Sadzewicz L."/>
            <person name="Zhao X."/>
            <person name="Boylan J."/>
            <person name="Ott S."/>
            <person name="Bowen H."/>
            <person name="Vavikolanu K."/>
            <person name="Mehta A."/>
            <person name="Aluvathingal J."/>
            <person name="Nadendla S."/>
            <person name="Lowell S."/>
            <person name="Myers T."/>
            <person name="Yan Y."/>
            <person name="Sichtig H."/>
        </authorList>
    </citation>
    <scope>NUCLEOTIDE SEQUENCE [LARGE SCALE GENOMIC DNA]</scope>
    <source>
        <strain evidence="3 6">FDAARGOS_910</strain>
    </source>
</reference>
<dbReference type="GO" id="GO:0004519">
    <property type="term" value="F:endonuclease activity"/>
    <property type="evidence" value="ECO:0007669"/>
    <property type="project" value="UniProtKB-KW"/>
</dbReference>
<feature type="domain" description="TnsA endonuclease N-terminal" evidence="2">
    <location>
        <begin position="50"/>
        <end position="138"/>
    </location>
</feature>
<dbReference type="GO" id="GO:0003676">
    <property type="term" value="F:nucleic acid binding"/>
    <property type="evidence" value="ECO:0007669"/>
    <property type="project" value="InterPro"/>
</dbReference>
<reference evidence="4 5" key="1">
    <citation type="submission" date="2018-06" db="EMBL/GenBank/DDBJ databases">
        <authorList>
            <consortium name="Pathogen Informatics"/>
            <person name="Doyle S."/>
        </authorList>
    </citation>
    <scope>NUCLEOTIDE SEQUENCE [LARGE SCALE GENOMIC DNA]</scope>
    <source>
        <strain evidence="4 5">NCTC10308</strain>
    </source>
</reference>
<dbReference type="RefSeq" id="WP_004692871.1">
    <property type="nucleotide sequence ID" value="NZ_BBTB01000013.1"/>
</dbReference>
<protein>
    <submittedName>
        <fullName evidence="3">Heteromeric transposase endonuclease subunit TnsA</fullName>
    </submittedName>
    <submittedName>
        <fullName evidence="4">Transposase protein A</fullName>
    </submittedName>
</protein>
<name>A0A380U9H1_ACIJO</name>
<evidence type="ECO:0000313" key="5">
    <source>
        <dbReference type="Proteomes" id="UP000254227"/>
    </source>
</evidence>
<dbReference type="EMBL" id="CP065666">
    <property type="protein sequence ID" value="QPS03662.1"/>
    <property type="molecule type" value="Genomic_DNA"/>
</dbReference>
<organism evidence="4 5">
    <name type="scientific">Acinetobacter johnsonii</name>
    <dbReference type="NCBI Taxonomy" id="40214"/>
    <lineage>
        <taxon>Bacteria</taxon>
        <taxon>Pseudomonadati</taxon>
        <taxon>Pseudomonadota</taxon>
        <taxon>Gammaproteobacteria</taxon>
        <taxon>Moraxellales</taxon>
        <taxon>Moraxellaceae</taxon>
        <taxon>Acinetobacter</taxon>
    </lineage>
</organism>
<dbReference type="InterPro" id="IPR014832">
    <property type="entry name" value="TnsA_C"/>
</dbReference>
<sequence>MKRISDEYSPVRKSQTVYGSISVNYAFRGEKTIWCESTLERDFLIRQEFNSNVIDIVSQPITIPYITELGNESTYTPDFLVQFSSANCGDFEEIPCPLLIEIKPRKKLIEDWDKLKPKFKAAHTFAKEKGWKFKIINESRLYDQYWENINFLKRFRRSHVDVYDEQTLIETLDSLGQSTINQLPAHIFKDKTNILRGIHQVWALVAKRKIMCDLYCPLTAETVIWTNQDDVLTRRFLNGSD</sequence>
<gene>
    <name evidence="3" type="ORF">I6G67_15955</name>
    <name evidence="4" type="ORF">NCTC10308_03124</name>
</gene>
<evidence type="ECO:0000313" key="6">
    <source>
        <dbReference type="Proteomes" id="UP000595107"/>
    </source>
</evidence>
<proteinExistence type="predicted"/>
<accession>A0A380U9H1</accession>
<evidence type="ECO:0000313" key="4">
    <source>
        <dbReference type="EMBL" id="SUT99140.1"/>
    </source>
</evidence>
<dbReference type="Gene3D" id="3.40.1350.10">
    <property type="match status" value="1"/>
</dbReference>